<dbReference type="OrthoDB" id="47375at2759"/>
<keyword evidence="2" id="KW-0328">Glycosyltransferase</keyword>
<gene>
    <name evidence="5" type="ORF">B0A50_03050</name>
</gene>
<keyword evidence="4" id="KW-1133">Transmembrane helix</keyword>
<dbReference type="CDD" id="cd06532">
    <property type="entry name" value="Glyco_transf_25"/>
    <property type="match status" value="1"/>
</dbReference>
<evidence type="ECO:0000256" key="3">
    <source>
        <dbReference type="ARBA" id="ARBA00022679"/>
    </source>
</evidence>
<keyword evidence="6" id="KW-1185">Reference proteome</keyword>
<comment type="similarity">
    <text evidence="1">Belongs to the glycosyltransferase 25 family.</text>
</comment>
<dbReference type="EMBL" id="NAJL01000017">
    <property type="protein sequence ID" value="TKA28722.1"/>
    <property type="molecule type" value="Genomic_DNA"/>
</dbReference>
<evidence type="ECO:0000313" key="6">
    <source>
        <dbReference type="Proteomes" id="UP000308549"/>
    </source>
</evidence>
<keyword evidence="4" id="KW-0472">Membrane</keyword>
<sequence length="398" mass="44288">MATQKRSLSGRCWLMFSAVMLFLLFSAAITFRRHLPSPRQLKRRESLLEHVANSTLGFEKILVINLPSRRDKRDAMSLAAALTGLQLEYIDGAVDVEAKTLPPGGADSGRTPGELGNWRAHMDCLQRVVELNLSSALILEDDSDWDLRIKSQMQEFAAASRILLQPLRGTSDRFMDPTHLTTKSTDEPASYHLGHESQVAEPVSSPYGDIAGWDLLWLGHCGARFPIPAEEAAPLGRVEITDDPTVPETQHLDPQFGGREYIDQYPAHTRIVSHVRGNYCTLGYAVSQQGARKILYEMAIHAFTGPTDLMLHQVCGDTDGRIRLTCLSVQPQLFQHHRPLGDKSAFSDISNVWSGQNKLAFTRNVRWSTHLNFGKLLAGKTDYVDLFKDGQEAIDLGA</sequence>
<organism evidence="5 6">
    <name type="scientific">Salinomyces thailandicus</name>
    <dbReference type="NCBI Taxonomy" id="706561"/>
    <lineage>
        <taxon>Eukaryota</taxon>
        <taxon>Fungi</taxon>
        <taxon>Dikarya</taxon>
        <taxon>Ascomycota</taxon>
        <taxon>Pezizomycotina</taxon>
        <taxon>Dothideomycetes</taxon>
        <taxon>Dothideomycetidae</taxon>
        <taxon>Mycosphaerellales</taxon>
        <taxon>Teratosphaeriaceae</taxon>
        <taxon>Salinomyces</taxon>
    </lineage>
</organism>
<evidence type="ECO:0000313" key="5">
    <source>
        <dbReference type="EMBL" id="TKA28722.1"/>
    </source>
</evidence>
<keyword evidence="4" id="KW-0812">Transmembrane</keyword>
<name>A0A4U0U2K6_9PEZI</name>
<keyword evidence="3" id="KW-0808">Transferase</keyword>
<dbReference type="Proteomes" id="UP000308549">
    <property type="component" value="Unassembled WGS sequence"/>
</dbReference>
<evidence type="ECO:0000256" key="1">
    <source>
        <dbReference type="ARBA" id="ARBA00006721"/>
    </source>
</evidence>
<evidence type="ECO:0000256" key="4">
    <source>
        <dbReference type="SAM" id="Phobius"/>
    </source>
</evidence>
<dbReference type="InterPro" id="IPR050757">
    <property type="entry name" value="Collagen_mod_GT25"/>
</dbReference>
<dbReference type="AlphaFoldDB" id="A0A4U0U2K6"/>
<dbReference type="InterPro" id="IPR002654">
    <property type="entry name" value="Glyco_trans_25"/>
</dbReference>
<accession>A0A4U0U2K6</accession>
<evidence type="ECO:0000256" key="2">
    <source>
        <dbReference type="ARBA" id="ARBA00022676"/>
    </source>
</evidence>
<evidence type="ECO:0008006" key="7">
    <source>
        <dbReference type="Google" id="ProtNLM"/>
    </source>
</evidence>
<dbReference type="PANTHER" id="PTHR10730:SF53">
    <property type="entry name" value="GLYCOSYLTRANSFERASE 25 FAMILY MEMBER"/>
    <property type="match status" value="1"/>
</dbReference>
<dbReference type="GO" id="GO:0016740">
    <property type="term" value="F:transferase activity"/>
    <property type="evidence" value="ECO:0007669"/>
    <property type="project" value="UniProtKB-KW"/>
</dbReference>
<dbReference type="PANTHER" id="PTHR10730">
    <property type="entry name" value="PROCOLLAGEN-LYSINE,2-OXOGLUTARATE 5-DIOXYGENASE/GLYCOSYLTRANSFERASE 25 FAMILY MEMBER"/>
    <property type="match status" value="1"/>
</dbReference>
<feature type="transmembrane region" description="Helical" evidence="4">
    <location>
        <begin position="12"/>
        <end position="31"/>
    </location>
</feature>
<comment type="caution">
    <text evidence="5">The sequence shown here is derived from an EMBL/GenBank/DDBJ whole genome shotgun (WGS) entry which is preliminary data.</text>
</comment>
<proteinExistence type="inferred from homology"/>
<reference evidence="5 6" key="1">
    <citation type="submission" date="2017-03" db="EMBL/GenBank/DDBJ databases">
        <title>Genomes of endolithic fungi from Antarctica.</title>
        <authorList>
            <person name="Coleine C."/>
            <person name="Masonjones S."/>
            <person name="Stajich J.E."/>
        </authorList>
    </citation>
    <scope>NUCLEOTIDE SEQUENCE [LARGE SCALE GENOMIC DNA]</scope>
    <source>
        <strain evidence="5 6">CCFEE 6315</strain>
    </source>
</reference>
<protein>
    <recommendedName>
        <fullName evidence="7">Glycosyltransferase family 25 protein</fullName>
    </recommendedName>
</protein>